<gene>
    <name evidence="2" type="ORF">Pph01_79210</name>
</gene>
<proteinExistence type="predicted"/>
<protein>
    <submittedName>
        <fullName evidence="2">Uncharacterized protein</fullName>
    </submittedName>
</protein>
<evidence type="ECO:0000256" key="1">
    <source>
        <dbReference type="SAM" id="Phobius"/>
    </source>
</evidence>
<keyword evidence="1" id="KW-0812">Transmembrane</keyword>
<dbReference type="Proteomes" id="UP000622547">
    <property type="component" value="Unassembled WGS sequence"/>
</dbReference>
<keyword evidence="1" id="KW-1133">Transmembrane helix</keyword>
<sequence>MTTLEAVLAGAGAASGLAGGLGGLYVLIVKPGKRIRQAADTIADFRDDWVGVEERPGVPGRPGVMVRLASIEEQLHANHGTSLRDAVNRTEASGRRIEDALAAHLLEHRIAASVNRSAGRVEGVEIFDPPHAELGGHEHDNLGG</sequence>
<evidence type="ECO:0000313" key="3">
    <source>
        <dbReference type="Proteomes" id="UP000622547"/>
    </source>
</evidence>
<keyword evidence="3" id="KW-1185">Reference proteome</keyword>
<organism evidence="2 3">
    <name type="scientific">Planotetraspora phitsanulokensis</name>
    <dbReference type="NCBI Taxonomy" id="575192"/>
    <lineage>
        <taxon>Bacteria</taxon>
        <taxon>Bacillati</taxon>
        <taxon>Actinomycetota</taxon>
        <taxon>Actinomycetes</taxon>
        <taxon>Streptosporangiales</taxon>
        <taxon>Streptosporangiaceae</taxon>
        <taxon>Planotetraspora</taxon>
    </lineage>
</organism>
<name>A0A8J3XNK0_9ACTN</name>
<evidence type="ECO:0000313" key="2">
    <source>
        <dbReference type="EMBL" id="GII42918.1"/>
    </source>
</evidence>
<dbReference type="EMBL" id="BOOP01000048">
    <property type="protein sequence ID" value="GII42918.1"/>
    <property type="molecule type" value="Genomic_DNA"/>
</dbReference>
<keyword evidence="1" id="KW-0472">Membrane</keyword>
<comment type="caution">
    <text evidence="2">The sequence shown here is derived from an EMBL/GenBank/DDBJ whole genome shotgun (WGS) entry which is preliminary data.</text>
</comment>
<dbReference type="RefSeq" id="WP_204078330.1">
    <property type="nucleotide sequence ID" value="NZ_BOOP01000048.1"/>
</dbReference>
<dbReference type="AlphaFoldDB" id="A0A8J3XNK0"/>
<feature type="transmembrane region" description="Helical" evidence="1">
    <location>
        <begin position="6"/>
        <end position="28"/>
    </location>
</feature>
<reference evidence="2 3" key="1">
    <citation type="submission" date="2021-01" db="EMBL/GenBank/DDBJ databases">
        <title>Whole genome shotgun sequence of Planotetraspora phitsanulokensis NBRC 104273.</title>
        <authorList>
            <person name="Komaki H."/>
            <person name="Tamura T."/>
        </authorList>
    </citation>
    <scope>NUCLEOTIDE SEQUENCE [LARGE SCALE GENOMIC DNA]</scope>
    <source>
        <strain evidence="2 3">NBRC 104273</strain>
    </source>
</reference>
<accession>A0A8J3XNK0</accession>